<dbReference type="GO" id="GO:0016740">
    <property type="term" value="F:transferase activity"/>
    <property type="evidence" value="ECO:0007669"/>
    <property type="project" value="UniProtKB-KW"/>
</dbReference>
<dbReference type="GO" id="GO:0005576">
    <property type="term" value="C:extracellular region"/>
    <property type="evidence" value="ECO:0007669"/>
    <property type="project" value="TreeGrafter"/>
</dbReference>
<keyword evidence="5 6" id="KW-0961">Cell wall biogenesis/degradation</keyword>
<dbReference type="CDD" id="cd16913">
    <property type="entry name" value="YkuD_like"/>
    <property type="match status" value="1"/>
</dbReference>
<feature type="region of interest" description="Disordered" evidence="7">
    <location>
        <begin position="73"/>
        <end position="122"/>
    </location>
</feature>
<dbReference type="Gene3D" id="2.40.440.10">
    <property type="entry name" value="L,D-transpeptidase catalytic domain-like"/>
    <property type="match status" value="1"/>
</dbReference>
<proteinExistence type="predicted"/>
<dbReference type="InterPro" id="IPR005490">
    <property type="entry name" value="LD_TPept_cat_dom"/>
</dbReference>
<evidence type="ECO:0000256" key="4">
    <source>
        <dbReference type="ARBA" id="ARBA00022984"/>
    </source>
</evidence>
<comment type="pathway">
    <text evidence="1 6">Cell wall biogenesis; peptidoglycan biosynthesis.</text>
</comment>
<dbReference type="InterPro" id="IPR038063">
    <property type="entry name" value="Transpep_catalytic_dom"/>
</dbReference>
<evidence type="ECO:0000313" key="9">
    <source>
        <dbReference type="EMBL" id="SKB08806.1"/>
    </source>
</evidence>
<evidence type="ECO:0000256" key="3">
    <source>
        <dbReference type="ARBA" id="ARBA00022960"/>
    </source>
</evidence>
<dbReference type="SUPFAM" id="SSF141523">
    <property type="entry name" value="L,D-transpeptidase catalytic domain-like"/>
    <property type="match status" value="1"/>
</dbReference>
<dbReference type="UniPathway" id="UPA00219"/>
<dbReference type="InterPro" id="IPR050979">
    <property type="entry name" value="LD-transpeptidase"/>
</dbReference>
<dbReference type="PANTHER" id="PTHR30582">
    <property type="entry name" value="L,D-TRANSPEPTIDASE"/>
    <property type="match status" value="1"/>
</dbReference>
<feature type="compositionally biased region" description="Low complexity" evidence="7">
    <location>
        <begin position="73"/>
        <end position="109"/>
    </location>
</feature>
<protein>
    <submittedName>
        <fullName evidence="9">Lipoprotein-anchoring transpeptidase ErfK/SrfK</fullName>
    </submittedName>
</protein>
<dbReference type="AlphaFoldDB" id="A0A1T4Z4F2"/>
<evidence type="ECO:0000256" key="7">
    <source>
        <dbReference type="SAM" id="MobiDB-lite"/>
    </source>
</evidence>
<keyword evidence="9" id="KW-0449">Lipoprotein</keyword>
<keyword evidence="2" id="KW-0808">Transferase</keyword>
<keyword evidence="10" id="KW-1185">Reference proteome</keyword>
<reference evidence="10" key="1">
    <citation type="submission" date="2017-02" db="EMBL/GenBank/DDBJ databases">
        <authorList>
            <person name="Varghese N."/>
            <person name="Submissions S."/>
        </authorList>
    </citation>
    <scope>NUCLEOTIDE SEQUENCE [LARGE SCALE GENOMIC DNA]</scope>
    <source>
        <strain evidence="10">9H-4</strain>
    </source>
</reference>
<evidence type="ECO:0000313" key="10">
    <source>
        <dbReference type="Proteomes" id="UP000191040"/>
    </source>
</evidence>
<dbReference type="PROSITE" id="PS52029">
    <property type="entry name" value="LD_TPASE"/>
    <property type="match status" value="1"/>
</dbReference>
<dbReference type="Pfam" id="PF03734">
    <property type="entry name" value="YkuD"/>
    <property type="match status" value="1"/>
</dbReference>
<keyword evidence="3 6" id="KW-0133">Cell shape</keyword>
<dbReference type="EMBL" id="LT796768">
    <property type="protein sequence ID" value="SKB08806.1"/>
    <property type="molecule type" value="Genomic_DNA"/>
</dbReference>
<dbReference type="STRING" id="1736691.SAMN06295964_2340"/>
<dbReference type="Proteomes" id="UP000191040">
    <property type="component" value="Chromosome I"/>
</dbReference>
<dbReference type="GO" id="GO:0071555">
    <property type="term" value="P:cell wall organization"/>
    <property type="evidence" value="ECO:0007669"/>
    <property type="project" value="UniProtKB-UniRule"/>
</dbReference>
<dbReference type="GO" id="GO:0018104">
    <property type="term" value="P:peptidoglycan-protein cross-linking"/>
    <property type="evidence" value="ECO:0007669"/>
    <property type="project" value="TreeGrafter"/>
</dbReference>
<keyword evidence="4 6" id="KW-0573">Peptidoglycan synthesis</keyword>
<dbReference type="PANTHER" id="PTHR30582:SF2">
    <property type="entry name" value="L,D-TRANSPEPTIDASE YCIB-RELATED"/>
    <property type="match status" value="1"/>
</dbReference>
<sequence length="246" mass="25821">MEDMASPPRVHLGRIAMLVGAVALTATVSAVSLVQADPAASAGSSRTGAAVVETVSPAVTAATARVEAAATKQATAKQAAPRATAAAKSKPAAKSQPAPKDQPAAKKPAAGPPPPQGSGEGRRIVFDQSDQRVWLIEADETVDRTYLVSGSRFDNLQPGSYSVTSRQRHATSFDYTGSMEYFVRFATGWSAPIGFHSIPVYNNGKPEQTEEQLGEPLSAGCVRQKKSDAKYLWDWAPDGTPVIVTA</sequence>
<feature type="domain" description="L,D-TPase catalytic" evidence="8">
    <location>
        <begin position="122"/>
        <end position="245"/>
    </location>
</feature>
<evidence type="ECO:0000256" key="2">
    <source>
        <dbReference type="ARBA" id="ARBA00022679"/>
    </source>
</evidence>
<organism evidence="9 10">
    <name type="scientific">Aeromicrobium choanae</name>
    <dbReference type="NCBI Taxonomy" id="1736691"/>
    <lineage>
        <taxon>Bacteria</taxon>
        <taxon>Bacillati</taxon>
        <taxon>Actinomycetota</taxon>
        <taxon>Actinomycetes</taxon>
        <taxon>Propionibacteriales</taxon>
        <taxon>Nocardioidaceae</taxon>
        <taxon>Aeromicrobium</taxon>
    </lineage>
</organism>
<feature type="active site" description="Proton donor/acceptor" evidence="6">
    <location>
        <position position="196"/>
    </location>
</feature>
<accession>A0A1T4Z4F2</accession>
<gene>
    <name evidence="9" type="ORF">SAMN06295964_2340</name>
</gene>
<evidence type="ECO:0000256" key="6">
    <source>
        <dbReference type="PROSITE-ProRule" id="PRU01373"/>
    </source>
</evidence>
<evidence type="ECO:0000256" key="5">
    <source>
        <dbReference type="ARBA" id="ARBA00023316"/>
    </source>
</evidence>
<feature type="active site" description="Nucleophile" evidence="6">
    <location>
        <position position="221"/>
    </location>
</feature>
<evidence type="ECO:0000256" key="1">
    <source>
        <dbReference type="ARBA" id="ARBA00004752"/>
    </source>
</evidence>
<name>A0A1T4Z4F2_9ACTN</name>
<evidence type="ECO:0000259" key="8">
    <source>
        <dbReference type="PROSITE" id="PS52029"/>
    </source>
</evidence>
<dbReference type="GO" id="GO:0008360">
    <property type="term" value="P:regulation of cell shape"/>
    <property type="evidence" value="ECO:0007669"/>
    <property type="project" value="UniProtKB-UniRule"/>
</dbReference>
<dbReference type="GO" id="GO:0071972">
    <property type="term" value="F:peptidoglycan L,D-transpeptidase activity"/>
    <property type="evidence" value="ECO:0007669"/>
    <property type="project" value="TreeGrafter"/>
</dbReference>